<dbReference type="EMBL" id="FORI01000006">
    <property type="protein sequence ID" value="SFI80923.1"/>
    <property type="molecule type" value="Genomic_DNA"/>
</dbReference>
<feature type="transmembrane region" description="Helical" evidence="1">
    <location>
        <begin position="568"/>
        <end position="588"/>
    </location>
</feature>
<gene>
    <name evidence="3" type="ORF">SAMN04487775_106105</name>
</gene>
<keyword evidence="1" id="KW-0812">Transmembrane</keyword>
<feature type="transmembrane region" description="Helical" evidence="1">
    <location>
        <begin position="962"/>
        <end position="981"/>
    </location>
</feature>
<organism evidence="3 4">
    <name type="scientific">Treponema bryantii</name>
    <dbReference type="NCBI Taxonomy" id="163"/>
    <lineage>
        <taxon>Bacteria</taxon>
        <taxon>Pseudomonadati</taxon>
        <taxon>Spirochaetota</taxon>
        <taxon>Spirochaetia</taxon>
        <taxon>Spirochaetales</taxon>
        <taxon>Treponemataceae</taxon>
        <taxon>Treponema</taxon>
    </lineage>
</organism>
<sequence length="1150" mass="129292">MNEKFIEWFITEIPILTEKGIITAQTAHSLNEYYINKLEELRRPVEEKPQAAVTTTQELDPAFTELTVSPVPSQSTTAKTAAIVKAPSKKVSKISVSVILTIIASVLISFGIISLIAYNWAAIPRMAKAITAILLLTGTQAAGAILILKGKSKITKIRESYSLFWALLFGAMVAFVSQIFKFPGDSATFMLVWTVSSIIITLLFSAHTTFYLSLLFTLIFAITGWEKTSALLLYPICAALYFPARKSKAKVIPLLILSYLLFIFRIDELPINVNAKALIFVSSLASIGLIFLGKHDKSFTFFGIIITALASMISIFASRYYSSYTIEMNAVNCAELILICIITTGFYAEAAVIPFVKRIRNKEKLSFENLLYMIPLILGLNALFPAQNEILLNASLSQWYKIFLAPFTLIILYTMAMFIISSLKNHKLSWGFFAFLLIEALKINEVSVSLFYTFIALTLFIPLVILWKNKFAVTDESSVTIITTRVISAILFFTPAFMSFFIDETFYSTSKLPGIGFLCFIPAAVCGIALSVQYARKDLKEFLKNLDILINLIFAIISMAAASKSNKIAIDLMIKIFVALNFMYYSIVAIKKEKYIFLLNTALSLAYFLMSLLAPEYGTTIMYLFCAIMIFAAGSFLWKNNFTSTAEIKNCFLIVRIAAVLILFITILLARKAESVLYTNKGIDLFILCSFTPVAFFGLFMCGIFAKKNFKEFLLNIDIFINILVSAIILSVSYLCDEKIILLILEIIIGINLISSCIYIIRSGRYEYAFYALFAIIYFVISFMSTEFSTTILYLVSTIILFTSGVFLWRENFTLNETSKQTLFITRAVSAAILLGTTLLARYPDSILYDNNGIEKYILICFTPAALFGLTLYFVLAKKNIMLFLENIDIVINLFFSSLIFAIAYLCKAKPTQLISEFIMILNLLAACIYILKDKKYDYLFYPAFSLIYFFVAFASTDKSNITAGIFFIIAIIAAVIHFFAQTKNISGAKVVCTITTGIVLFYETSIRHITESDHNHLACNFYIIACMIIMGAVAVYYLLQLIKNKIFFNPAVFLTPVLVIVLTFVDDKFSVLLTFPVILVFCIYYFYLAYKNDSLKTANLSTIYFGLMLMIRFFSSGYGLSVQGITLISMGAILLIMNILMTKRREKNA</sequence>
<evidence type="ECO:0000259" key="2">
    <source>
        <dbReference type="Pfam" id="PF09925"/>
    </source>
</evidence>
<feature type="transmembrane region" description="Helical" evidence="1">
    <location>
        <begin position="988"/>
        <end position="1010"/>
    </location>
</feature>
<feature type="transmembrane region" description="Helical" evidence="1">
    <location>
        <begin position="299"/>
        <end position="321"/>
    </location>
</feature>
<feature type="transmembrane region" description="Helical" evidence="1">
    <location>
        <begin position="129"/>
        <end position="148"/>
    </location>
</feature>
<feature type="transmembrane region" description="Helical" evidence="1">
    <location>
        <begin position="94"/>
        <end position="117"/>
    </location>
</feature>
<reference evidence="4" key="1">
    <citation type="submission" date="2016-10" db="EMBL/GenBank/DDBJ databases">
        <authorList>
            <person name="Varghese N."/>
            <person name="Submissions S."/>
        </authorList>
    </citation>
    <scope>NUCLEOTIDE SEQUENCE [LARGE SCALE GENOMIC DNA]</scope>
    <source>
        <strain evidence="4">XBD1002</strain>
    </source>
</reference>
<dbReference type="Proteomes" id="UP000182737">
    <property type="component" value="Unassembled WGS sequence"/>
</dbReference>
<feature type="transmembrane region" description="Helical" evidence="1">
    <location>
        <begin position="479"/>
        <end position="502"/>
    </location>
</feature>
<feature type="transmembrane region" description="Helical" evidence="1">
    <location>
        <begin position="1072"/>
        <end position="1091"/>
    </location>
</feature>
<dbReference type="Pfam" id="PF09925">
    <property type="entry name" value="DUF2157"/>
    <property type="match status" value="1"/>
</dbReference>
<feature type="transmembrane region" description="Helical" evidence="1">
    <location>
        <begin position="542"/>
        <end position="562"/>
    </location>
</feature>
<keyword evidence="1" id="KW-0472">Membrane</keyword>
<accession>A0A1I3L828</accession>
<feature type="transmembrane region" description="Helical" evidence="1">
    <location>
        <begin position="740"/>
        <end position="761"/>
    </location>
</feature>
<feature type="domain" description="DUF2157" evidence="2">
    <location>
        <begin position="85"/>
        <end position="206"/>
    </location>
</feature>
<feature type="transmembrane region" description="Helical" evidence="1">
    <location>
        <begin position="192"/>
        <end position="222"/>
    </location>
</feature>
<feature type="transmembrane region" description="Helical" evidence="1">
    <location>
        <begin position="160"/>
        <end position="180"/>
    </location>
</feature>
<dbReference type="InterPro" id="IPR018677">
    <property type="entry name" value="DUF2157"/>
</dbReference>
<feature type="transmembrane region" description="Helical" evidence="1">
    <location>
        <begin position="792"/>
        <end position="810"/>
    </location>
</feature>
<keyword evidence="1" id="KW-1133">Transmembrane helix</keyword>
<feature type="transmembrane region" description="Helical" evidence="1">
    <location>
        <begin position="713"/>
        <end position="734"/>
    </location>
</feature>
<feature type="transmembrane region" description="Helical" evidence="1">
    <location>
        <begin position="1047"/>
        <end position="1066"/>
    </location>
</feature>
<feature type="transmembrane region" description="Helical" evidence="1">
    <location>
        <begin position="939"/>
        <end position="956"/>
    </location>
</feature>
<feature type="transmembrane region" description="Helical" evidence="1">
    <location>
        <begin position="768"/>
        <end position="786"/>
    </location>
</feature>
<keyword evidence="4" id="KW-1185">Reference proteome</keyword>
<protein>
    <submittedName>
        <fullName evidence="3">Predicted membrane protein</fullName>
    </submittedName>
</protein>
<feature type="transmembrane region" description="Helical" evidence="1">
    <location>
        <begin position="514"/>
        <end position="535"/>
    </location>
</feature>
<name>A0A1I3L828_9SPIR</name>
<feature type="transmembrane region" description="Helical" evidence="1">
    <location>
        <begin position="857"/>
        <end position="876"/>
    </location>
</feature>
<evidence type="ECO:0000313" key="3">
    <source>
        <dbReference type="EMBL" id="SFI80923.1"/>
    </source>
</evidence>
<feature type="transmembrane region" description="Helical" evidence="1">
    <location>
        <begin position="888"/>
        <end position="906"/>
    </location>
</feature>
<feature type="transmembrane region" description="Helical" evidence="1">
    <location>
        <begin position="336"/>
        <end position="357"/>
    </location>
</feature>
<feature type="transmembrane region" description="Helical" evidence="1">
    <location>
        <begin position="685"/>
        <end position="706"/>
    </location>
</feature>
<feature type="transmembrane region" description="Helical" evidence="1">
    <location>
        <begin position="399"/>
        <end position="420"/>
    </location>
</feature>
<feature type="transmembrane region" description="Helical" evidence="1">
    <location>
        <begin position="620"/>
        <end position="638"/>
    </location>
</feature>
<proteinExistence type="predicted"/>
<feature type="transmembrane region" description="Helical" evidence="1">
    <location>
        <begin position="251"/>
        <end position="267"/>
    </location>
</feature>
<feature type="transmembrane region" description="Helical" evidence="1">
    <location>
        <begin position="1121"/>
        <end position="1142"/>
    </location>
</feature>
<evidence type="ECO:0000313" key="4">
    <source>
        <dbReference type="Proteomes" id="UP000182737"/>
    </source>
</evidence>
<dbReference type="OrthoDB" id="642680at2"/>
<feature type="transmembrane region" description="Helical" evidence="1">
    <location>
        <begin position="369"/>
        <end position="387"/>
    </location>
</feature>
<feature type="transmembrane region" description="Helical" evidence="1">
    <location>
        <begin position="1098"/>
        <end position="1115"/>
    </location>
</feature>
<feature type="transmembrane region" description="Helical" evidence="1">
    <location>
        <begin position="650"/>
        <end position="670"/>
    </location>
</feature>
<feature type="transmembrane region" description="Helical" evidence="1">
    <location>
        <begin position="912"/>
        <end position="932"/>
    </location>
</feature>
<feature type="transmembrane region" description="Helical" evidence="1">
    <location>
        <begin position="1022"/>
        <end position="1040"/>
    </location>
</feature>
<dbReference type="AlphaFoldDB" id="A0A1I3L828"/>
<evidence type="ECO:0000256" key="1">
    <source>
        <dbReference type="SAM" id="Phobius"/>
    </source>
</evidence>
<dbReference type="RefSeq" id="WP_074931823.1">
    <property type="nucleotide sequence ID" value="NZ_FORI01000006.1"/>
</dbReference>
<feature type="transmembrane region" description="Helical" evidence="1">
    <location>
        <begin position="449"/>
        <end position="467"/>
    </location>
</feature>
<feature type="transmembrane region" description="Helical" evidence="1">
    <location>
        <begin position="822"/>
        <end position="841"/>
    </location>
</feature>
<feature type="transmembrane region" description="Helical" evidence="1">
    <location>
        <begin position="273"/>
        <end position="292"/>
    </location>
</feature>
<feature type="transmembrane region" description="Helical" evidence="1">
    <location>
        <begin position="595"/>
        <end position="614"/>
    </location>
</feature>